<proteinExistence type="predicted"/>
<evidence type="ECO:0000256" key="1">
    <source>
        <dbReference type="SAM" id="Coils"/>
    </source>
</evidence>
<reference evidence="3" key="1">
    <citation type="submission" date="2010-11" db="EMBL/GenBank/DDBJ databases">
        <title>The complete genome of Desulfurococcus mucosus DSM 2162.</title>
        <authorList>
            <consortium name="US DOE Joint Genome Institute (JGI-PGF)"/>
            <person name="Lucas S."/>
            <person name="Copeland A."/>
            <person name="Lapidus A."/>
            <person name="Bruce D."/>
            <person name="Goodwin L."/>
            <person name="Pitluck S."/>
            <person name="Kyrpides N."/>
            <person name="Mavromatis K."/>
            <person name="Pagani I."/>
            <person name="Ivanova N."/>
            <person name="Ovchinnikova G."/>
            <person name="Chertkov O."/>
            <person name="Held B."/>
            <person name="Brettin T."/>
            <person name="Detter J.C."/>
            <person name="Tapia R."/>
            <person name="Han C."/>
            <person name="Land M."/>
            <person name="Hauser L."/>
            <person name="Markowitz V."/>
            <person name="Cheng J.-F."/>
            <person name="Hugenholtz P."/>
            <person name="Woyke T."/>
            <person name="Wu D."/>
            <person name="Wirth R."/>
            <person name="Bilek Y."/>
            <person name="Hader T."/>
            <person name="Klenk H.-P."/>
            <person name="Eisen J.A."/>
        </authorList>
    </citation>
    <scope>NUCLEOTIDE SEQUENCE [LARGE SCALE GENOMIC DNA]</scope>
    <source>
        <strain evidence="3">ATCC 35584 / DSM 2162 / JCM 9187 / O7/1</strain>
    </source>
</reference>
<keyword evidence="3" id="KW-1185">Reference proteome</keyword>
<dbReference type="RefSeq" id="WP_013562577.1">
    <property type="nucleotide sequence ID" value="NC_014961.1"/>
</dbReference>
<dbReference type="STRING" id="765177.Desmu_1053"/>
<name>E8RA29_DESM0</name>
<evidence type="ECO:0000313" key="3">
    <source>
        <dbReference type="Proteomes" id="UP000001068"/>
    </source>
</evidence>
<reference evidence="2 3" key="2">
    <citation type="journal article" date="2011" name="Stand. Genomic Sci.">
        <title>Complete genome sequence of Desulfurococcus mucosus type strain (O7/1).</title>
        <authorList>
            <person name="Wirth R."/>
            <person name="Chertkov O."/>
            <person name="Held B."/>
            <person name="Lapidus A."/>
            <person name="Nolan M."/>
            <person name="Lucas S."/>
            <person name="Hammon N."/>
            <person name="Deshpande S."/>
            <person name="Cheng J.F."/>
            <person name="Tapia R."/>
            <person name="Han C."/>
            <person name="Goodwin L."/>
            <person name="Pitluck S."/>
            <person name="Liolios K."/>
            <person name="Ioanna P."/>
            <person name="Ivanova N."/>
            <person name="Mavromatis K."/>
            <person name="Mikhailova N."/>
            <person name="Pati A."/>
            <person name="Chen A."/>
            <person name="Palaniappan K."/>
            <person name="Land M."/>
            <person name="Hauser L."/>
            <person name="Chang Y.J."/>
            <person name="Jeffries C.D."/>
            <person name="Bilek Y."/>
            <person name="Hader T."/>
            <person name="Rohde M."/>
            <person name="Spring S."/>
            <person name="Sikorski J."/>
            <person name="Goker M."/>
            <person name="Woyke T."/>
            <person name="Bristow J."/>
            <person name="Eisen J.A."/>
            <person name="Markowitz V."/>
            <person name="Hugenholtz P."/>
            <person name="Kyrpides N.C."/>
            <person name="Klenk H.P."/>
        </authorList>
    </citation>
    <scope>NUCLEOTIDE SEQUENCE [LARGE SCALE GENOMIC DNA]</scope>
    <source>
        <strain evidence="3">ATCC 35584 / DSM 2162 / JCM 9187 / O7/1</strain>
    </source>
</reference>
<dbReference type="GeneID" id="10153760"/>
<feature type="coiled-coil region" evidence="1">
    <location>
        <begin position="22"/>
        <end position="56"/>
    </location>
</feature>
<organism evidence="2 3">
    <name type="scientific">Desulfurococcus mucosus (strain ATCC 35584 / DSM 2162 / JCM 9187 / O7/1)</name>
    <dbReference type="NCBI Taxonomy" id="765177"/>
    <lineage>
        <taxon>Archaea</taxon>
        <taxon>Thermoproteota</taxon>
        <taxon>Thermoprotei</taxon>
        <taxon>Desulfurococcales</taxon>
        <taxon>Desulfurococcaceae</taxon>
        <taxon>Desulfurococcus</taxon>
    </lineage>
</organism>
<dbReference type="eggNOG" id="arCOG04264">
    <property type="taxonomic scope" value="Archaea"/>
</dbReference>
<dbReference type="EMBL" id="CP002363">
    <property type="protein sequence ID" value="ADV65355.1"/>
    <property type="molecule type" value="Genomic_DNA"/>
</dbReference>
<gene>
    <name evidence="2" type="ordered locus">Desmu_1053</name>
</gene>
<accession>E8RA29</accession>
<dbReference type="AlphaFoldDB" id="E8RA29"/>
<sequence length="137" mass="15549">MSVMIKEVSSFRDVVKMIDDTITSLKQQLAENLKKLEDARVRAEQVKKLRETFKNLLGDEVLVSGREIDLKDAKILINPDPLTELKVIEEAIEKINTTILTLQNLKKSLEPWTTVEVPSRITVVVREGIPVAIMLKL</sequence>
<protein>
    <submittedName>
        <fullName evidence="2">Uncharacterized protein</fullName>
    </submittedName>
</protein>
<evidence type="ECO:0000313" key="2">
    <source>
        <dbReference type="EMBL" id="ADV65355.1"/>
    </source>
</evidence>
<dbReference type="KEGG" id="dmu:Desmu_1053"/>
<dbReference type="Proteomes" id="UP000001068">
    <property type="component" value="Chromosome"/>
</dbReference>
<dbReference type="HOGENOM" id="CLU_151704_0_0_2"/>
<keyword evidence="1" id="KW-0175">Coiled coil</keyword>